<name>A0AAD7GJ89_MYCRO</name>
<evidence type="ECO:0000313" key="2">
    <source>
        <dbReference type="EMBL" id="KAJ7697610.1"/>
    </source>
</evidence>
<evidence type="ECO:0000256" key="1">
    <source>
        <dbReference type="SAM" id="SignalP"/>
    </source>
</evidence>
<organism evidence="2 3">
    <name type="scientific">Mycena rosella</name>
    <name type="common">Pink bonnet</name>
    <name type="synonym">Agaricus rosellus</name>
    <dbReference type="NCBI Taxonomy" id="1033263"/>
    <lineage>
        <taxon>Eukaryota</taxon>
        <taxon>Fungi</taxon>
        <taxon>Dikarya</taxon>
        <taxon>Basidiomycota</taxon>
        <taxon>Agaricomycotina</taxon>
        <taxon>Agaricomycetes</taxon>
        <taxon>Agaricomycetidae</taxon>
        <taxon>Agaricales</taxon>
        <taxon>Marasmiineae</taxon>
        <taxon>Mycenaceae</taxon>
        <taxon>Mycena</taxon>
    </lineage>
</organism>
<feature type="signal peptide" evidence="1">
    <location>
        <begin position="1"/>
        <end position="18"/>
    </location>
</feature>
<dbReference type="Proteomes" id="UP001221757">
    <property type="component" value="Unassembled WGS sequence"/>
</dbReference>
<dbReference type="EMBL" id="JARKIE010000029">
    <property type="protein sequence ID" value="KAJ7697610.1"/>
    <property type="molecule type" value="Genomic_DNA"/>
</dbReference>
<comment type="caution">
    <text evidence="2">The sequence shown here is derived from an EMBL/GenBank/DDBJ whole genome shotgun (WGS) entry which is preliminary data.</text>
</comment>
<accession>A0AAD7GJ89</accession>
<keyword evidence="1" id="KW-0732">Signal</keyword>
<evidence type="ECO:0008006" key="4">
    <source>
        <dbReference type="Google" id="ProtNLM"/>
    </source>
</evidence>
<protein>
    <recommendedName>
        <fullName evidence="4">Ig-like domain-containing protein</fullName>
    </recommendedName>
</protein>
<keyword evidence="3" id="KW-1185">Reference proteome</keyword>
<gene>
    <name evidence="2" type="ORF">B0H17DRAFT_1130221</name>
</gene>
<proteinExistence type="predicted"/>
<feature type="chain" id="PRO_5041952226" description="Ig-like domain-containing protein" evidence="1">
    <location>
        <begin position="19"/>
        <end position="218"/>
    </location>
</feature>
<reference evidence="2" key="1">
    <citation type="submission" date="2023-03" db="EMBL/GenBank/DDBJ databases">
        <title>Massive genome expansion in bonnet fungi (Mycena s.s.) driven by repeated elements and novel gene families across ecological guilds.</title>
        <authorList>
            <consortium name="Lawrence Berkeley National Laboratory"/>
            <person name="Harder C.B."/>
            <person name="Miyauchi S."/>
            <person name="Viragh M."/>
            <person name="Kuo A."/>
            <person name="Thoen E."/>
            <person name="Andreopoulos B."/>
            <person name="Lu D."/>
            <person name="Skrede I."/>
            <person name="Drula E."/>
            <person name="Henrissat B."/>
            <person name="Morin E."/>
            <person name="Kohler A."/>
            <person name="Barry K."/>
            <person name="LaButti K."/>
            <person name="Morin E."/>
            <person name="Salamov A."/>
            <person name="Lipzen A."/>
            <person name="Mereny Z."/>
            <person name="Hegedus B."/>
            <person name="Baldrian P."/>
            <person name="Stursova M."/>
            <person name="Weitz H."/>
            <person name="Taylor A."/>
            <person name="Grigoriev I.V."/>
            <person name="Nagy L.G."/>
            <person name="Martin F."/>
            <person name="Kauserud H."/>
        </authorList>
    </citation>
    <scope>NUCLEOTIDE SEQUENCE</scope>
    <source>
        <strain evidence="2">CBHHK067</strain>
    </source>
</reference>
<evidence type="ECO:0000313" key="3">
    <source>
        <dbReference type="Proteomes" id="UP001221757"/>
    </source>
</evidence>
<sequence length="218" mass="23855">MFSQMFSLGLLALSVVSAVPTGSETSAFGAPDSKVIVTVAQAASPARAMVPGIYVITQTSGACTVDSEVFAPEGHIHTIPAGDITLPYLRTVYPPISLRPCFLWFPHFPLQWQVERIGADQYNIVSTKYGTLAAGPRDVIGFHTHITLTCDAKTLLPDDTKPTIWAIESAGNGEWIIKVPNTDTVWKYNNIRLDNTISLFPTDGSLIECWVFTRIDRD</sequence>
<dbReference type="AlphaFoldDB" id="A0AAD7GJ89"/>